<feature type="region of interest" description="Disordered" evidence="1">
    <location>
        <begin position="156"/>
        <end position="187"/>
    </location>
</feature>
<evidence type="ECO:0000256" key="1">
    <source>
        <dbReference type="SAM" id="MobiDB-lite"/>
    </source>
</evidence>
<organism evidence="3 4">
    <name type="scientific">Shinella pollutisoli</name>
    <dbReference type="NCBI Taxonomy" id="2250594"/>
    <lineage>
        <taxon>Bacteria</taxon>
        <taxon>Pseudomonadati</taxon>
        <taxon>Pseudomonadota</taxon>
        <taxon>Alphaproteobacteria</taxon>
        <taxon>Hyphomicrobiales</taxon>
        <taxon>Rhizobiaceae</taxon>
        <taxon>Shinella</taxon>
    </lineage>
</organism>
<evidence type="ECO:0000313" key="3">
    <source>
        <dbReference type="EMBL" id="MFC3075372.1"/>
    </source>
</evidence>
<keyword evidence="4" id="KW-1185">Reference proteome</keyword>
<evidence type="ECO:0000256" key="2">
    <source>
        <dbReference type="SAM" id="SignalP"/>
    </source>
</evidence>
<keyword evidence="2" id="KW-0732">Signal</keyword>
<feature type="chain" id="PRO_5047302756" evidence="2">
    <location>
        <begin position="30"/>
        <end position="233"/>
    </location>
</feature>
<accession>A0ABV7DK95</accession>
<dbReference type="RefSeq" id="WP_257316705.1">
    <property type="nucleotide sequence ID" value="NZ_JANFDG010000022.1"/>
</dbReference>
<feature type="signal peptide" evidence="2">
    <location>
        <begin position="1"/>
        <end position="29"/>
    </location>
</feature>
<gene>
    <name evidence="3" type="ORF">ACFOHH_19845</name>
</gene>
<name>A0ABV7DK95_9HYPH</name>
<dbReference type="EMBL" id="JBHRSP010000034">
    <property type="protein sequence ID" value="MFC3075372.1"/>
    <property type="molecule type" value="Genomic_DNA"/>
</dbReference>
<reference evidence="4" key="1">
    <citation type="journal article" date="2019" name="Int. J. Syst. Evol. Microbiol.">
        <title>The Global Catalogue of Microorganisms (GCM) 10K type strain sequencing project: providing services to taxonomists for standard genome sequencing and annotation.</title>
        <authorList>
            <consortium name="The Broad Institute Genomics Platform"/>
            <consortium name="The Broad Institute Genome Sequencing Center for Infectious Disease"/>
            <person name="Wu L."/>
            <person name="Ma J."/>
        </authorList>
    </citation>
    <scope>NUCLEOTIDE SEQUENCE [LARGE SCALE GENOMIC DNA]</scope>
    <source>
        <strain evidence="4">KCTC 52677</strain>
    </source>
</reference>
<protein>
    <submittedName>
        <fullName evidence="3">Uncharacterized protein</fullName>
    </submittedName>
</protein>
<comment type="caution">
    <text evidence="3">The sequence shown here is derived from an EMBL/GenBank/DDBJ whole genome shotgun (WGS) entry which is preliminary data.</text>
</comment>
<evidence type="ECO:0000313" key="4">
    <source>
        <dbReference type="Proteomes" id="UP001595377"/>
    </source>
</evidence>
<proteinExistence type="predicted"/>
<dbReference type="Proteomes" id="UP001595377">
    <property type="component" value="Unassembled WGS sequence"/>
</dbReference>
<feature type="compositionally biased region" description="Basic and acidic residues" evidence="1">
    <location>
        <begin position="165"/>
        <end position="187"/>
    </location>
</feature>
<sequence length="233" mass="23110">MYGPSKRVAFSRFPAVVLAAAVLAMPVQAADKRGGLGLGVGVNVGGIKAGVDARVGGSKGLVDADVGASVGGRNGLNADAKANVGGSRGLADVDVKAGLGGQDGVKARTTAKVGGESGLVDANVNAKVGGADGLGANVGATVGGRSLLDADVGVGLGDEDTVASPDRRVPRTPGDDDRHGDPADPADRDVLRAFSQLSGSERTQLVKRCRDIGSGGYDAALVKLCRLLETASR</sequence>